<feature type="region of interest" description="Disordered" evidence="1">
    <location>
        <begin position="286"/>
        <end position="315"/>
    </location>
</feature>
<proteinExistence type="predicted"/>
<feature type="compositionally biased region" description="Basic and acidic residues" evidence="1">
    <location>
        <begin position="286"/>
        <end position="303"/>
    </location>
</feature>
<dbReference type="PANTHER" id="PTHR43155">
    <property type="entry name" value="CYCLIC DI-GMP PHOSPHODIESTERASE PA4108-RELATED"/>
    <property type="match status" value="1"/>
</dbReference>
<dbReference type="EMBL" id="CP000251">
    <property type="protein sequence ID" value="ABC83445.1"/>
    <property type="molecule type" value="Genomic_DNA"/>
</dbReference>
<dbReference type="Proteomes" id="UP000001935">
    <property type="component" value="Chromosome"/>
</dbReference>
<protein>
    <submittedName>
        <fullName evidence="3">HD-GYP domain-like protein</fullName>
    </submittedName>
</protein>
<gene>
    <name evidence="3" type="ordered locus">Adeh_3679</name>
</gene>
<dbReference type="AlphaFoldDB" id="Q2IFT6"/>
<dbReference type="eggNOG" id="COG2206">
    <property type="taxonomic scope" value="Bacteria"/>
</dbReference>
<dbReference type="HOGENOM" id="CLU_923291_0_0_7"/>
<dbReference type="OrthoDB" id="5525554at2"/>
<evidence type="ECO:0000313" key="3">
    <source>
        <dbReference type="EMBL" id="ABC83445.1"/>
    </source>
</evidence>
<evidence type="ECO:0000313" key="4">
    <source>
        <dbReference type="Proteomes" id="UP000001935"/>
    </source>
</evidence>
<reference evidence="3" key="1">
    <citation type="submission" date="2006-01" db="EMBL/GenBank/DDBJ databases">
        <title>Complete sequence of Anaeromyxobacter dehalogenans 2CP-C.</title>
        <authorList>
            <consortium name="US DOE Joint Genome Institute"/>
            <person name="Copeland A."/>
            <person name="Lucas S."/>
            <person name="Lapidus A."/>
            <person name="Barry K."/>
            <person name="Detter J.C."/>
            <person name="Glavina T."/>
            <person name="Hammon N."/>
            <person name="Israni S."/>
            <person name="Pitluck S."/>
            <person name="Brettin T."/>
            <person name="Bruce D."/>
            <person name="Han C."/>
            <person name="Tapia R."/>
            <person name="Gilna P."/>
            <person name="Kiss H."/>
            <person name="Schmutz J."/>
            <person name="Larimer F."/>
            <person name="Land M."/>
            <person name="Kyrpides N."/>
            <person name="Anderson I."/>
            <person name="Sanford R.A."/>
            <person name="Ritalahti K.M."/>
            <person name="Thomas H.S."/>
            <person name="Kirby J.R."/>
            <person name="Zhulin I.B."/>
            <person name="Loeffler F.E."/>
            <person name="Richardson P."/>
        </authorList>
    </citation>
    <scope>NUCLEOTIDE SEQUENCE</scope>
    <source>
        <strain evidence="3">2CP-C</strain>
    </source>
</reference>
<accession>Q2IFT6</accession>
<dbReference type="Gene3D" id="1.10.3210.10">
    <property type="entry name" value="Hypothetical protein af1432"/>
    <property type="match status" value="1"/>
</dbReference>
<dbReference type="InterPro" id="IPR003607">
    <property type="entry name" value="HD/PDEase_dom"/>
</dbReference>
<feature type="domain" description="HD/PDEase" evidence="2">
    <location>
        <begin position="114"/>
        <end position="246"/>
    </location>
</feature>
<dbReference type="PANTHER" id="PTHR43155:SF2">
    <property type="entry name" value="CYCLIC DI-GMP PHOSPHODIESTERASE PA4108"/>
    <property type="match status" value="1"/>
</dbReference>
<evidence type="ECO:0000256" key="1">
    <source>
        <dbReference type="SAM" id="MobiDB-lite"/>
    </source>
</evidence>
<dbReference type="STRING" id="290397.Adeh_3679"/>
<dbReference type="KEGG" id="ade:Adeh_3679"/>
<evidence type="ECO:0000259" key="2">
    <source>
        <dbReference type="SMART" id="SM00471"/>
    </source>
</evidence>
<dbReference type="SMART" id="SM00471">
    <property type="entry name" value="HDc"/>
    <property type="match status" value="1"/>
</dbReference>
<organism evidence="3 4">
    <name type="scientific">Anaeromyxobacter dehalogenans (strain 2CP-C)</name>
    <dbReference type="NCBI Taxonomy" id="290397"/>
    <lineage>
        <taxon>Bacteria</taxon>
        <taxon>Pseudomonadati</taxon>
        <taxon>Myxococcota</taxon>
        <taxon>Myxococcia</taxon>
        <taxon>Myxococcales</taxon>
        <taxon>Cystobacterineae</taxon>
        <taxon>Anaeromyxobacteraceae</taxon>
        <taxon>Anaeromyxobacter</taxon>
    </lineage>
</organism>
<dbReference type="Pfam" id="PF13487">
    <property type="entry name" value="HD_5"/>
    <property type="match status" value="1"/>
</dbReference>
<sequence>MAPAARRRPASLVSVFDRLTLAEDLLDCRGRVVARRGLVVSPESIEEAAQRARPAPRRALADTPLAGELEAVLDDPAYRALFERAGARDAVARAVGAAGLTEALVEELLALRDERPALHLHAFTTAAVAVRMLLSAVGGARALPDLAAAALLHDLGMRHVPATLVERADRLEIREAHRIAAHPLLGAYQLACELGPHPAVAAARCHHWRCGQGYPGMGAAPSRAVEVVSVASAFAALTRPRAYRSAAYDARGAADVIVAEVLAGHADANTAKLLVHALRGGRGDPRAIRFGGAREGHAPEVNRHAPVSAPGRSPV</sequence>
<name>Q2IFT6_ANADE</name>
<dbReference type="SUPFAM" id="SSF109604">
    <property type="entry name" value="HD-domain/PDEase-like"/>
    <property type="match status" value="1"/>
</dbReference>